<keyword evidence="3" id="KW-1185">Reference proteome</keyword>
<reference evidence="2" key="1">
    <citation type="submission" date="2021-04" db="EMBL/GenBank/DDBJ databases">
        <title>novel species isolated from subtropical streams in China.</title>
        <authorList>
            <person name="Lu H."/>
        </authorList>
    </citation>
    <scope>NUCLEOTIDE SEQUENCE</scope>
    <source>
        <strain evidence="2">FT137W</strain>
    </source>
</reference>
<dbReference type="Proteomes" id="UP000678545">
    <property type="component" value="Unassembled WGS sequence"/>
</dbReference>
<dbReference type="SUPFAM" id="SSF141371">
    <property type="entry name" value="PilZ domain-like"/>
    <property type="match status" value="1"/>
</dbReference>
<evidence type="ECO:0000313" key="2">
    <source>
        <dbReference type="EMBL" id="MBR7799064.1"/>
    </source>
</evidence>
<dbReference type="Pfam" id="PF07238">
    <property type="entry name" value="PilZ"/>
    <property type="match status" value="1"/>
</dbReference>
<feature type="domain" description="PilZ" evidence="1">
    <location>
        <begin position="4"/>
        <end position="108"/>
    </location>
</feature>
<dbReference type="InterPro" id="IPR009875">
    <property type="entry name" value="PilZ_domain"/>
</dbReference>
<protein>
    <submittedName>
        <fullName evidence="2">PilZ domain-containing protein</fullName>
    </submittedName>
</protein>
<sequence length="119" mass="13562">MIELRKSPRINVTWRGLMKMGGSQIVPIRVINVSESGVLILSAQALPLNAEFQMMLEVPNIDHMRQAPHKVPCKVVVLHSVLSGDYFRVGVRFIELTELHKDLLNAWVSLANKQENHRR</sequence>
<organism evidence="2 3">
    <name type="scientific">Undibacterium fentianense</name>
    <dbReference type="NCBI Taxonomy" id="2828728"/>
    <lineage>
        <taxon>Bacteria</taxon>
        <taxon>Pseudomonadati</taxon>
        <taxon>Pseudomonadota</taxon>
        <taxon>Betaproteobacteria</taxon>
        <taxon>Burkholderiales</taxon>
        <taxon>Oxalobacteraceae</taxon>
        <taxon>Undibacterium</taxon>
    </lineage>
</organism>
<dbReference type="AlphaFoldDB" id="A0A941E1S0"/>
<dbReference type="EMBL" id="JAGSPJ010000001">
    <property type="protein sequence ID" value="MBR7799064.1"/>
    <property type="molecule type" value="Genomic_DNA"/>
</dbReference>
<gene>
    <name evidence="2" type="ORF">KDM90_03550</name>
</gene>
<accession>A0A941E1S0</accession>
<name>A0A941E1S0_9BURK</name>
<dbReference type="RefSeq" id="WP_212674170.1">
    <property type="nucleotide sequence ID" value="NZ_JAGSPJ010000001.1"/>
</dbReference>
<dbReference type="Gene3D" id="2.40.10.220">
    <property type="entry name" value="predicted glycosyltransferase like domains"/>
    <property type="match status" value="1"/>
</dbReference>
<evidence type="ECO:0000313" key="3">
    <source>
        <dbReference type="Proteomes" id="UP000678545"/>
    </source>
</evidence>
<proteinExistence type="predicted"/>
<comment type="caution">
    <text evidence="2">The sequence shown here is derived from an EMBL/GenBank/DDBJ whole genome shotgun (WGS) entry which is preliminary data.</text>
</comment>
<dbReference type="GO" id="GO:0035438">
    <property type="term" value="F:cyclic-di-GMP binding"/>
    <property type="evidence" value="ECO:0007669"/>
    <property type="project" value="InterPro"/>
</dbReference>
<evidence type="ECO:0000259" key="1">
    <source>
        <dbReference type="Pfam" id="PF07238"/>
    </source>
</evidence>